<accession>A0A7D3ZP24</accession>
<organism evidence="2 3">
    <name type="scientific">Actinomadura verrucosospora</name>
    <dbReference type="NCBI Taxonomy" id="46165"/>
    <lineage>
        <taxon>Bacteria</taxon>
        <taxon>Bacillati</taxon>
        <taxon>Actinomycetota</taxon>
        <taxon>Actinomycetes</taxon>
        <taxon>Streptosporangiales</taxon>
        <taxon>Thermomonosporaceae</taxon>
        <taxon>Actinomadura</taxon>
    </lineage>
</organism>
<feature type="domain" description="ATP-grasp" evidence="1">
    <location>
        <begin position="3"/>
        <end position="142"/>
    </location>
</feature>
<proteinExistence type="predicted"/>
<protein>
    <recommendedName>
        <fullName evidence="1">ATP-grasp domain-containing protein</fullName>
    </recommendedName>
</protein>
<evidence type="ECO:0000313" key="2">
    <source>
        <dbReference type="EMBL" id="QKG25361.1"/>
    </source>
</evidence>
<sequence>MGAAREHPEPRFVKPAAGKSFPARVRADGTDLPLHLPDEFPVLSAEPVVFAEEYRLHILDGKVHAASRYAVFGTLDSAPLPSKHAALGFGAEVVDHLAGGLPSAVVVDVGVIAGSDRFAVVEGNEAWFSNAYASDVERVLDVVLRAAGPVHEMRDTDRPFAQ</sequence>
<dbReference type="AlphaFoldDB" id="A0A7D3ZP24"/>
<gene>
    <name evidence="2" type="ORF">ACTIVE_7012</name>
</gene>
<dbReference type="InterPro" id="IPR041261">
    <property type="entry name" value="R2K_2"/>
</dbReference>
<reference evidence="2 3" key="1">
    <citation type="submission" date="2020-05" db="EMBL/GenBank/DDBJ databases">
        <title>Actinomadura verrucosospora NRRL-B18236 (PFL_A860) Genome sequencing and assembly.</title>
        <authorList>
            <person name="Samborskyy M."/>
        </authorList>
    </citation>
    <scope>NUCLEOTIDE SEQUENCE [LARGE SCALE GENOMIC DNA]</scope>
    <source>
        <strain evidence="2 3">NRRL:B18236</strain>
    </source>
</reference>
<evidence type="ECO:0000313" key="3">
    <source>
        <dbReference type="Proteomes" id="UP000501240"/>
    </source>
</evidence>
<dbReference type="EMBL" id="CP053892">
    <property type="protein sequence ID" value="QKG25361.1"/>
    <property type="molecule type" value="Genomic_DNA"/>
</dbReference>
<name>A0A7D3ZP24_ACTVE</name>
<evidence type="ECO:0000259" key="1">
    <source>
        <dbReference type="Pfam" id="PF18299"/>
    </source>
</evidence>
<dbReference type="Proteomes" id="UP000501240">
    <property type="component" value="Chromosome"/>
</dbReference>
<dbReference type="Pfam" id="PF18299">
    <property type="entry name" value="R2K_2"/>
    <property type="match status" value="1"/>
</dbReference>
<keyword evidence="3" id="KW-1185">Reference proteome</keyword>